<name>A0A4Y1ZR79_ARAVE</name>
<comment type="caution">
    <text evidence="2">The sequence shown here is derived from an EMBL/GenBank/DDBJ whole genome shotgun (WGS) entry which is preliminary data.</text>
</comment>
<evidence type="ECO:0000313" key="2">
    <source>
        <dbReference type="EMBL" id="GBL63276.1"/>
    </source>
</evidence>
<sequence length="77" mass="8231">MLGYNSGKRVSASLLETPPPECQLSSARGCSVPPELTYNCTKEELQSVLLLEIVPQTITQVDPGPGQIIDKPLPGQP</sequence>
<organism evidence="2 3">
    <name type="scientific">Araneus ventricosus</name>
    <name type="common">Orbweaver spider</name>
    <name type="synonym">Epeira ventricosa</name>
    <dbReference type="NCBI Taxonomy" id="182803"/>
    <lineage>
        <taxon>Eukaryota</taxon>
        <taxon>Metazoa</taxon>
        <taxon>Ecdysozoa</taxon>
        <taxon>Arthropoda</taxon>
        <taxon>Chelicerata</taxon>
        <taxon>Arachnida</taxon>
        <taxon>Araneae</taxon>
        <taxon>Araneomorphae</taxon>
        <taxon>Entelegynae</taxon>
        <taxon>Araneoidea</taxon>
        <taxon>Araneidae</taxon>
        <taxon>Araneus</taxon>
    </lineage>
</organism>
<evidence type="ECO:0000256" key="1">
    <source>
        <dbReference type="SAM" id="MobiDB-lite"/>
    </source>
</evidence>
<proteinExistence type="predicted"/>
<dbReference type="AlphaFoldDB" id="A0A4Y1ZR79"/>
<keyword evidence="3" id="KW-1185">Reference proteome</keyword>
<protein>
    <submittedName>
        <fullName evidence="2">Uncharacterized protein</fullName>
    </submittedName>
</protein>
<gene>
    <name evidence="2" type="ORF">AVEN_66338_1</name>
</gene>
<accession>A0A4Y1ZR79</accession>
<feature type="region of interest" description="Disordered" evidence="1">
    <location>
        <begin position="1"/>
        <end position="27"/>
    </location>
</feature>
<dbReference type="EMBL" id="BGPR01152386">
    <property type="protein sequence ID" value="GBL63276.1"/>
    <property type="molecule type" value="Genomic_DNA"/>
</dbReference>
<evidence type="ECO:0000313" key="3">
    <source>
        <dbReference type="Proteomes" id="UP000499080"/>
    </source>
</evidence>
<dbReference type="Proteomes" id="UP000499080">
    <property type="component" value="Unassembled WGS sequence"/>
</dbReference>
<reference evidence="2 3" key="1">
    <citation type="journal article" date="2019" name="Sci. Rep.">
        <title>Orb-weaving spider Araneus ventricosus genome elucidates the spidroin gene catalogue.</title>
        <authorList>
            <person name="Kono N."/>
            <person name="Nakamura H."/>
            <person name="Ohtoshi R."/>
            <person name="Moran D.A.P."/>
            <person name="Shinohara A."/>
            <person name="Yoshida Y."/>
            <person name="Fujiwara M."/>
            <person name="Mori M."/>
            <person name="Tomita M."/>
            <person name="Arakawa K."/>
        </authorList>
    </citation>
    <scope>NUCLEOTIDE SEQUENCE [LARGE SCALE GENOMIC DNA]</scope>
</reference>